<keyword evidence="4" id="KW-1185">Reference proteome</keyword>
<sequence>MTRIDVHQHLLPPLYRRVLDERGLTSGGWPTPAWDPRGAIAAMDHREITTGVLSVSAPGVHFGDDDDARQLARAVNDYQAELMKDRPERFGHFAVLTLPDVKGAIVEATYALEELKADGVVLLSNAQGTYLGDPSIEPLWEYLDTQAAVVFIHPAEPPITRLPGLPSPVVDYPFDTTRTAVHMVANGVMARHRRMRVILAHAGGFLPYAAERFTLAASFNTGATPEGIRRDLRSFYFDTALSSSALPALLAFAAAGHVLYGSDFPFAPAPVRAEVDAELETYRGWQPGQLAALEHHNAEALFPRLRR</sequence>
<dbReference type="PANTHER" id="PTHR21240">
    <property type="entry name" value="2-AMINO-3-CARBOXYLMUCONATE-6-SEMIALDEHYDE DECARBOXYLASE"/>
    <property type="match status" value="1"/>
</dbReference>
<dbReference type="PANTHER" id="PTHR21240:SF28">
    <property type="entry name" value="ISO-OROTATE DECARBOXYLASE (EUROFUNG)"/>
    <property type="match status" value="1"/>
</dbReference>
<evidence type="ECO:0000256" key="1">
    <source>
        <dbReference type="ARBA" id="ARBA00023239"/>
    </source>
</evidence>
<dbReference type="Proteomes" id="UP001200110">
    <property type="component" value="Unassembled WGS sequence"/>
</dbReference>
<keyword evidence="1" id="KW-0456">Lyase</keyword>
<accession>A0ABS9IWW6</accession>
<evidence type="ECO:0000313" key="4">
    <source>
        <dbReference type="Proteomes" id="UP001200110"/>
    </source>
</evidence>
<evidence type="ECO:0000259" key="2">
    <source>
        <dbReference type="Pfam" id="PF04909"/>
    </source>
</evidence>
<dbReference type="Pfam" id="PF04909">
    <property type="entry name" value="Amidohydro_2"/>
    <property type="match status" value="1"/>
</dbReference>
<dbReference type="InterPro" id="IPR032465">
    <property type="entry name" value="ACMSD"/>
</dbReference>
<feature type="domain" description="Amidohydrolase-related" evidence="2">
    <location>
        <begin position="4"/>
        <end position="303"/>
    </location>
</feature>
<dbReference type="InterPro" id="IPR032466">
    <property type="entry name" value="Metal_Hydrolase"/>
</dbReference>
<name>A0ABS9IWW6_9ACTN</name>
<dbReference type="RefSeq" id="WP_236999244.1">
    <property type="nucleotide sequence ID" value="NZ_JAKKOR010000012.1"/>
</dbReference>
<gene>
    <name evidence="3" type="ORF">L5G33_16450</name>
</gene>
<dbReference type="InterPro" id="IPR006680">
    <property type="entry name" value="Amidohydro-rel"/>
</dbReference>
<reference evidence="3 4" key="1">
    <citation type="submission" date="2022-01" db="EMBL/GenBank/DDBJ databases">
        <authorList>
            <person name="Huang Y."/>
        </authorList>
    </citation>
    <scope>NUCLEOTIDE SEQUENCE [LARGE SCALE GENOMIC DNA]</scope>
    <source>
        <strain evidence="3 4">HY366</strain>
    </source>
</reference>
<proteinExistence type="predicted"/>
<dbReference type="EMBL" id="JAKKOR010000012">
    <property type="protein sequence ID" value="MCF8590046.1"/>
    <property type="molecule type" value="Genomic_DNA"/>
</dbReference>
<dbReference type="Gene3D" id="3.20.20.140">
    <property type="entry name" value="Metal-dependent hydrolases"/>
    <property type="match status" value="1"/>
</dbReference>
<protein>
    <submittedName>
        <fullName evidence="3">Amidohydrolase</fullName>
    </submittedName>
</protein>
<dbReference type="SUPFAM" id="SSF51556">
    <property type="entry name" value="Metallo-dependent hydrolases"/>
    <property type="match status" value="1"/>
</dbReference>
<comment type="caution">
    <text evidence="3">The sequence shown here is derived from an EMBL/GenBank/DDBJ whole genome shotgun (WGS) entry which is preliminary data.</text>
</comment>
<evidence type="ECO:0000313" key="3">
    <source>
        <dbReference type="EMBL" id="MCF8590046.1"/>
    </source>
</evidence>
<organism evidence="3 4">
    <name type="scientific">Gordonia liuliyuniae</name>
    <dbReference type="NCBI Taxonomy" id="2911517"/>
    <lineage>
        <taxon>Bacteria</taxon>
        <taxon>Bacillati</taxon>
        <taxon>Actinomycetota</taxon>
        <taxon>Actinomycetes</taxon>
        <taxon>Mycobacteriales</taxon>
        <taxon>Gordoniaceae</taxon>
        <taxon>Gordonia</taxon>
    </lineage>
</organism>